<keyword evidence="11" id="KW-1185">Reference proteome</keyword>
<keyword evidence="5 9" id="KW-0999">Mitochondrion inner membrane</keyword>
<organism evidence="10 11">
    <name type="scientific">Hanseniaspora opuntiae</name>
    <dbReference type="NCBI Taxonomy" id="211096"/>
    <lineage>
        <taxon>Eukaryota</taxon>
        <taxon>Fungi</taxon>
        <taxon>Dikarya</taxon>
        <taxon>Ascomycota</taxon>
        <taxon>Saccharomycotina</taxon>
        <taxon>Saccharomycetes</taxon>
        <taxon>Saccharomycodales</taxon>
        <taxon>Saccharomycodaceae</taxon>
        <taxon>Hanseniaspora</taxon>
    </lineage>
</organism>
<evidence type="ECO:0000256" key="7">
    <source>
        <dbReference type="ARBA" id="ARBA00023128"/>
    </source>
</evidence>
<dbReference type="InterPro" id="IPR007512">
    <property type="entry name" value="Mic10"/>
</dbReference>
<evidence type="ECO:0000256" key="5">
    <source>
        <dbReference type="ARBA" id="ARBA00022792"/>
    </source>
</evidence>
<keyword evidence="8 9" id="KW-0472">Membrane</keyword>
<dbReference type="OrthoDB" id="1916310at2759"/>
<evidence type="ECO:0000256" key="8">
    <source>
        <dbReference type="ARBA" id="ARBA00023136"/>
    </source>
</evidence>
<protein>
    <recommendedName>
        <fullName evidence="9">MICOS complex subunit MIC10</fullName>
    </recommendedName>
</protein>
<evidence type="ECO:0000256" key="2">
    <source>
        <dbReference type="ARBA" id="ARBA00004434"/>
    </source>
</evidence>
<evidence type="ECO:0000256" key="1">
    <source>
        <dbReference type="ARBA" id="ARBA00002689"/>
    </source>
</evidence>
<evidence type="ECO:0000313" key="10">
    <source>
        <dbReference type="EMBL" id="OEJ91049.1"/>
    </source>
</evidence>
<dbReference type="PANTHER" id="PTHR21304">
    <property type="entry name" value="MICOS COMPLEX SUBUNIT MIC10"/>
    <property type="match status" value="1"/>
</dbReference>
<dbReference type="Proteomes" id="UP000095605">
    <property type="component" value="Unassembled WGS sequence"/>
</dbReference>
<comment type="subcellular location">
    <subcellularLocation>
        <location evidence="2 9">Mitochondrion inner membrane</location>
        <topology evidence="2 9">Single-pass membrane protein</topology>
    </subcellularLocation>
</comment>
<evidence type="ECO:0000256" key="4">
    <source>
        <dbReference type="ARBA" id="ARBA00022692"/>
    </source>
</evidence>
<dbReference type="AlphaFoldDB" id="A0A1E5RW38"/>
<dbReference type="GO" id="GO:0061617">
    <property type="term" value="C:MICOS complex"/>
    <property type="evidence" value="ECO:0007669"/>
    <property type="project" value="UniProtKB-UniRule"/>
</dbReference>
<reference evidence="11" key="1">
    <citation type="journal article" date="2016" name="Genome Announc.">
        <title>Genome sequences of three species of Hanseniaspora isolated from spontaneous wine fermentations.</title>
        <authorList>
            <person name="Sternes P.R."/>
            <person name="Lee D."/>
            <person name="Kutyna D.R."/>
            <person name="Borneman A.R."/>
        </authorList>
    </citation>
    <scope>NUCLEOTIDE SEQUENCE [LARGE SCALE GENOMIC DNA]</scope>
    <source>
        <strain evidence="11">AWRI3578</strain>
    </source>
</reference>
<feature type="transmembrane region" description="Helical" evidence="9">
    <location>
        <begin position="53"/>
        <end position="73"/>
    </location>
</feature>
<evidence type="ECO:0000256" key="3">
    <source>
        <dbReference type="ARBA" id="ARBA00006792"/>
    </source>
</evidence>
<comment type="similarity">
    <text evidence="3 9">Belongs to the MICOS complex subunit Mic10 family.</text>
</comment>
<dbReference type="EMBL" id="LPNL01000002">
    <property type="protein sequence ID" value="OEJ91049.1"/>
    <property type="molecule type" value="Genomic_DNA"/>
</dbReference>
<comment type="caution">
    <text evidence="10">The sequence shown here is derived from an EMBL/GenBank/DDBJ whole genome shotgun (WGS) entry which is preliminary data.</text>
</comment>
<dbReference type="Pfam" id="PF04418">
    <property type="entry name" value="DUF543"/>
    <property type="match status" value="1"/>
</dbReference>
<evidence type="ECO:0000256" key="6">
    <source>
        <dbReference type="ARBA" id="ARBA00022989"/>
    </source>
</evidence>
<feature type="transmembrane region" description="Helical" evidence="9">
    <location>
        <begin position="25"/>
        <end position="47"/>
    </location>
</feature>
<sequence length="84" mass="8898">MADQQVKQEQIIPSQSILDSRWDAVIANGVTKTTLGLVGGIVASVLFKRRPAFVFLGTGIGFGMAYAEGNAIFKSKAGIRSINA</sequence>
<evidence type="ECO:0000256" key="9">
    <source>
        <dbReference type="RuleBase" id="RU363011"/>
    </source>
</evidence>
<evidence type="ECO:0000313" key="11">
    <source>
        <dbReference type="Proteomes" id="UP000095605"/>
    </source>
</evidence>
<comment type="subunit">
    <text evidence="9">Component of the mitochondrial contact site and cristae organizing system (MICOS) complex.</text>
</comment>
<keyword evidence="6 9" id="KW-1133">Transmembrane helix</keyword>
<accession>A0A1E5RW38</accession>
<comment type="function">
    <text evidence="1 9">Component of the MICOS complex, a large protein complex of the mitochondrial inner membrane that plays crucial roles in the maintenance of crista junctions, inner membrane architecture, and formation of contact sites to the outer membrane.</text>
</comment>
<keyword evidence="4 9" id="KW-0812">Transmembrane</keyword>
<keyword evidence="7 9" id="KW-0496">Mitochondrion</keyword>
<comment type="caution">
    <text evidence="9">Lacks conserved residue(s) required for the propagation of feature annotation.</text>
</comment>
<dbReference type="PANTHER" id="PTHR21304:SF0">
    <property type="entry name" value="MICOS COMPLEX SUBUNIT MIC10"/>
    <property type="match status" value="1"/>
</dbReference>
<name>A0A1E5RW38_9ASCO</name>
<gene>
    <name evidence="10" type="ORF">AWRI3578_g123</name>
</gene>
<proteinExistence type="inferred from homology"/>